<dbReference type="Proteomes" id="UP001215598">
    <property type="component" value="Unassembled WGS sequence"/>
</dbReference>
<dbReference type="EMBL" id="JARKIB010000125">
    <property type="protein sequence ID" value="KAJ7735774.1"/>
    <property type="molecule type" value="Genomic_DNA"/>
</dbReference>
<keyword evidence="3" id="KW-1185">Reference proteome</keyword>
<dbReference type="PROSITE" id="PS50097">
    <property type="entry name" value="BTB"/>
    <property type="match status" value="1"/>
</dbReference>
<dbReference type="Pfam" id="PF00651">
    <property type="entry name" value="BTB"/>
    <property type="match status" value="1"/>
</dbReference>
<accession>A0AAD7I746</accession>
<organism evidence="2 3">
    <name type="scientific">Mycena metata</name>
    <dbReference type="NCBI Taxonomy" id="1033252"/>
    <lineage>
        <taxon>Eukaryota</taxon>
        <taxon>Fungi</taxon>
        <taxon>Dikarya</taxon>
        <taxon>Basidiomycota</taxon>
        <taxon>Agaricomycotina</taxon>
        <taxon>Agaricomycetes</taxon>
        <taxon>Agaricomycetidae</taxon>
        <taxon>Agaricales</taxon>
        <taxon>Marasmiineae</taxon>
        <taxon>Mycenaceae</taxon>
        <taxon>Mycena</taxon>
    </lineage>
</organism>
<feature type="domain" description="BTB" evidence="1">
    <location>
        <begin position="37"/>
        <end position="100"/>
    </location>
</feature>
<evidence type="ECO:0000313" key="3">
    <source>
        <dbReference type="Proteomes" id="UP001215598"/>
    </source>
</evidence>
<dbReference type="Gene3D" id="3.30.710.10">
    <property type="entry name" value="Potassium Channel Kv1.1, Chain A"/>
    <property type="match status" value="1"/>
</dbReference>
<proteinExistence type="predicted"/>
<dbReference type="SUPFAM" id="SSF54695">
    <property type="entry name" value="POZ domain"/>
    <property type="match status" value="1"/>
</dbReference>
<dbReference type="InterPro" id="IPR000210">
    <property type="entry name" value="BTB/POZ_dom"/>
</dbReference>
<protein>
    <recommendedName>
        <fullName evidence="1">BTB domain-containing protein</fullName>
    </recommendedName>
</protein>
<comment type="caution">
    <text evidence="2">The sequence shown here is derived from an EMBL/GenBank/DDBJ whole genome shotgun (WGS) entry which is preliminary data.</text>
</comment>
<dbReference type="InterPro" id="IPR011333">
    <property type="entry name" value="SKP1/BTB/POZ_sf"/>
</dbReference>
<evidence type="ECO:0000259" key="1">
    <source>
        <dbReference type="PROSITE" id="PS50097"/>
    </source>
</evidence>
<sequence length="343" mass="39164">MSPQVSPAMEQRNRASSLNATVETGIAVRSKIWMPYGDIILQVVSTQFRVNRDVLAKHSSVFRDLFSVPQPVNEPTTDGCHTVQLYDNADDWAELLAVLYEPFQRRSRPQFNTLAAMLRLGKKYDFLQPQQDAVSRIRYEFPSDFKAFNDLEADMTKIKYRRGIYCDLLNLAFECGIYSSVPLLAFCCLRENTLEALFEGVERDDDSRVTFSGELKINLALAFGKMALFQHRVLCWLRNDSVVPGRSCPSATRCTQQRNAMACVVDRDHGGQFNLGYTIDQWDERWTGMLCPVCEETAVAFYELNRAKGWELLPTFFGLAGWKDLKDDVDEFSTPCYAGFYDC</sequence>
<dbReference type="CDD" id="cd18186">
    <property type="entry name" value="BTB_POZ_ZBTB_KLHL-like"/>
    <property type="match status" value="1"/>
</dbReference>
<evidence type="ECO:0000313" key="2">
    <source>
        <dbReference type="EMBL" id="KAJ7735774.1"/>
    </source>
</evidence>
<dbReference type="SMART" id="SM00225">
    <property type="entry name" value="BTB"/>
    <property type="match status" value="1"/>
</dbReference>
<reference evidence="2" key="1">
    <citation type="submission" date="2023-03" db="EMBL/GenBank/DDBJ databases">
        <title>Massive genome expansion in bonnet fungi (Mycena s.s.) driven by repeated elements and novel gene families across ecological guilds.</title>
        <authorList>
            <consortium name="Lawrence Berkeley National Laboratory"/>
            <person name="Harder C.B."/>
            <person name="Miyauchi S."/>
            <person name="Viragh M."/>
            <person name="Kuo A."/>
            <person name="Thoen E."/>
            <person name="Andreopoulos B."/>
            <person name="Lu D."/>
            <person name="Skrede I."/>
            <person name="Drula E."/>
            <person name="Henrissat B."/>
            <person name="Morin E."/>
            <person name="Kohler A."/>
            <person name="Barry K."/>
            <person name="LaButti K."/>
            <person name="Morin E."/>
            <person name="Salamov A."/>
            <person name="Lipzen A."/>
            <person name="Mereny Z."/>
            <person name="Hegedus B."/>
            <person name="Baldrian P."/>
            <person name="Stursova M."/>
            <person name="Weitz H."/>
            <person name="Taylor A."/>
            <person name="Grigoriev I.V."/>
            <person name="Nagy L.G."/>
            <person name="Martin F."/>
            <person name="Kauserud H."/>
        </authorList>
    </citation>
    <scope>NUCLEOTIDE SEQUENCE</scope>
    <source>
        <strain evidence="2">CBHHK182m</strain>
    </source>
</reference>
<name>A0AAD7I746_9AGAR</name>
<dbReference type="AlphaFoldDB" id="A0AAD7I746"/>
<gene>
    <name evidence="2" type="ORF">B0H16DRAFT_1892196</name>
</gene>